<dbReference type="RefSeq" id="XP_008716326.1">
    <property type="nucleotide sequence ID" value="XM_008718104.1"/>
</dbReference>
<keyword evidence="2" id="KW-1185">Reference proteome</keyword>
<dbReference type="PANTHER" id="PTHR28141">
    <property type="entry name" value="2',3'-CYCLIC-NUCLEOTIDE 3'-PHOSPHODIESTERASE"/>
    <property type="match status" value="1"/>
</dbReference>
<dbReference type="GO" id="GO:0009187">
    <property type="term" value="P:cyclic nucleotide metabolic process"/>
    <property type="evidence" value="ECO:0007669"/>
    <property type="project" value="TreeGrafter"/>
</dbReference>
<accession>W2RZE1</accession>
<evidence type="ECO:0000313" key="1">
    <source>
        <dbReference type="EMBL" id="ETN41817.1"/>
    </source>
</evidence>
<dbReference type="InterPro" id="IPR009097">
    <property type="entry name" value="Cyclic_Pdiesterase"/>
</dbReference>
<dbReference type="EMBL" id="KB822719">
    <property type="protein sequence ID" value="ETN41817.1"/>
    <property type="molecule type" value="Genomic_DNA"/>
</dbReference>
<dbReference type="Proteomes" id="UP000030752">
    <property type="component" value="Unassembled WGS sequence"/>
</dbReference>
<dbReference type="HOGENOM" id="CLU_108991_1_0_1"/>
<gene>
    <name evidence="1" type="ORF">HMPREF1541_03754</name>
</gene>
<dbReference type="AlphaFoldDB" id="W2RZE1"/>
<dbReference type="STRING" id="1220924.W2RZE1"/>
<reference evidence="1 2" key="1">
    <citation type="submission" date="2013-03" db="EMBL/GenBank/DDBJ databases">
        <title>The Genome Sequence of Phialophora europaea CBS 101466.</title>
        <authorList>
            <consortium name="The Broad Institute Genomics Platform"/>
            <person name="Cuomo C."/>
            <person name="de Hoog S."/>
            <person name="Gorbushina A."/>
            <person name="Walker B."/>
            <person name="Young S.K."/>
            <person name="Zeng Q."/>
            <person name="Gargeya S."/>
            <person name="Fitzgerald M."/>
            <person name="Haas B."/>
            <person name="Abouelleil A."/>
            <person name="Allen A.W."/>
            <person name="Alvarado L."/>
            <person name="Arachchi H.M."/>
            <person name="Berlin A.M."/>
            <person name="Chapman S.B."/>
            <person name="Gainer-Dewar J."/>
            <person name="Goldberg J."/>
            <person name="Griggs A."/>
            <person name="Gujja S."/>
            <person name="Hansen M."/>
            <person name="Howarth C."/>
            <person name="Imamovic A."/>
            <person name="Ireland A."/>
            <person name="Larimer J."/>
            <person name="McCowan C."/>
            <person name="Murphy C."/>
            <person name="Pearson M."/>
            <person name="Poon T.W."/>
            <person name="Priest M."/>
            <person name="Roberts A."/>
            <person name="Saif S."/>
            <person name="Shea T."/>
            <person name="Sisk P."/>
            <person name="Sykes S."/>
            <person name="Wortman J."/>
            <person name="Nusbaum C."/>
            <person name="Birren B."/>
        </authorList>
    </citation>
    <scope>NUCLEOTIDE SEQUENCE [LARGE SCALE GENOMIC DNA]</scope>
    <source>
        <strain evidence="1 2">CBS 101466</strain>
    </source>
</reference>
<dbReference type="SUPFAM" id="SSF55144">
    <property type="entry name" value="LigT-like"/>
    <property type="match status" value="1"/>
</dbReference>
<dbReference type="PANTHER" id="PTHR28141:SF1">
    <property type="entry name" value="2',3'-CYCLIC-NUCLEOTIDE 3'-PHOSPHODIESTERASE"/>
    <property type="match status" value="1"/>
</dbReference>
<dbReference type="GeneID" id="19971093"/>
<dbReference type="InParanoid" id="W2RZE1"/>
<evidence type="ECO:0008006" key="3">
    <source>
        <dbReference type="Google" id="ProtNLM"/>
    </source>
</evidence>
<dbReference type="Pfam" id="PF07823">
    <property type="entry name" value="CPDase"/>
    <property type="match status" value="1"/>
</dbReference>
<name>W2RZE1_CYPE1</name>
<dbReference type="VEuPathDB" id="FungiDB:HMPREF1541_03754"/>
<dbReference type="Gene3D" id="3.90.1140.10">
    <property type="entry name" value="Cyclic phosphodiesterase"/>
    <property type="match status" value="1"/>
</dbReference>
<dbReference type="eggNOG" id="ENOG502SQ19">
    <property type="taxonomic scope" value="Eukaryota"/>
</dbReference>
<organism evidence="1 2">
    <name type="scientific">Cyphellophora europaea (strain CBS 101466)</name>
    <name type="common">Phialophora europaea</name>
    <dbReference type="NCBI Taxonomy" id="1220924"/>
    <lineage>
        <taxon>Eukaryota</taxon>
        <taxon>Fungi</taxon>
        <taxon>Dikarya</taxon>
        <taxon>Ascomycota</taxon>
        <taxon>Pezizomycotina</taxon>
        <taxon>Eurotiomycetes</taxon>
        <taxon>Chaetothyriomycetidae</taxon>
        <taxon>Chaetothyriales</taxon>
        <taxon>Cyphellophoraceae</taxon>
        <taxon>Cyphellophora</taxon>
    </lineage>
</organism>
<dbReference type="GO" id="GO:0004113">
    <property type="term" value="F:2',3'-cyclic-nucleotide 3'-phosphodiesterase activity"/>
    <property type="evidence" value="ECO:0007669"/>
    <property type="project" value="TreeGrafter"/>
</dbReference>
<dbReference type="FunCoup" id="W2RZE1">
    <property type="interactions" value="6"/>
</dbReference>
<protein>
    <recommendedName>
        <fullName evidence="3">2',3'-cyclic-nucleotide 3'-phosphodiesterase</fullName>
    </recommendedName>
</protein>
<sequence length="221" mass="24746">MPGASLWLVPREDNPFTKTAQELISETVPSNFASALEGSKKVHFAPHVTVTSGIDAQSTYERASSPQAWLDGLALPEFKKEFDELLLELDTLEAGDARFQKLVIRLLKNDNIVKFAAWCRREAVEGGDDEKAQRWAKDEYSPHLSLMYADIAKKEVQNRVPLVEMQIAYAIGDMFACCGGTLCLGGHLVLVDTSSEDVDEWKVIAKRETPWAMWKMTRNLA</sequence>
<evidence type="ECO:0000313" key="2">
    <source>
        <dbReference type="Proteomes" id="UP000030752"/>
    </source>
</evidence>
<dbReference type="OrthoDB" id="514292at2759"/>
<proteinExistence type="predicted"/>
<dbReference type="InterPro" id="IPR012386">
    <property type="entry name" value="Cyclic-nucl_3Pdiesterase"/>
</dbReference>